<evidence type="ECO:0000256" key="1">
    <source>
        <dbReference type="SAM" id="Coils"/>
    </source>
</evidence>
<accession>A0A5D2VCC2</accession>
<proteinExistence type="predicted"/>
<feature type="coiled-coil region" evidence="1">
    <location>
        <begin position="36"/>
        <end position="99"/>
    </location>
</feature>
<feature type="chain" id="PRO_5023010840" description="RNA-polymerase II-associated protein 3-like C-terminal domain-containing protein" evidence="2">
    <location>
        <begin position="25"/>
        <end position="245"/>
    </location>
</feature>
<dbReference type="PANTHER" id="PTHR47329:SF1">
    <property type="entry name" value="OS05G0129900 PROTEIN"/>
    <property type="match status" value="1"/>
</dbReference>
<dbReference type="AlphaFoldDB" id="A0A5D2VCC2"/>
<evidence type="ECO:0000256" key="2">
    <source>
        <dbReference type="SAM" id="SignalP"/>
    </source>
</evidence>
<dbReference type="Pfam" id="PF13877">
    <property type="entry name" value="RPAP3_C"/>
    <property type="match status" value="1"/>
</dbReference>
<sequence>MMANKKAACCGFMLMWLLARKLFGKKLSLEQSSFSQQGMEASIKRLLAEKEELAMQLTNSLLEMEEEKAIQCAREKASIEAIEEKRKLYNSQITSLSEKLSEVLSLCRSNFFLWKGILPSQQRKRQTLSLWLKASVQDLASCAASRAMAEAAKSISPPNTAYQFEVSCRALSGDRSPQAHLLKVTSPSALPQIFKNVMSASMLVDIVKCVATFFREDVDLAIKYLENLTKVPRFDMLIMFLSPTE</sequence>
<dbReference type="Proteomes" id="UP000323597">
    <property type="component" value="Chromosome D04"/>
</dbReference>
<protein>
    <recommendedName>
        <fullName evidence="3">RNA-polymerase II-associated protein 3-like C-terminal domain-containing protein</fullName>
    </recommendedName>
</protein>
<dbReference type="EMBL" id="CM017652">
    <property type="protein sequence ID" value="TYI86996.1"/>
    <property type="molecule type" value="Genomic_DNA"/>
</dbReference>
<keyword evidence="2" id="KW-0732">Signal</keyword>
<gene>
    <name evidence="4" type="ORF">E1A91_D04G106400v1</name>
</gene>
<reference evidence="4 5" key="1">
    <citation type="submission" date="2019-07" db="EMBL/GenBank/DDBJ databases">
        <title>WGS assembly of Gossypium mustelinum.</title>
        <authorList>
            <person name="Chen Z.J."/>
            <person name="Sreedasyam A."/>
            <person name="Ando A."/>
            <person name="Song Q."/>
            <person name="De L."/>
            <person name="Hulse-Kemp A."/>
            <person name="Ding M."/>
            <person name="Ye W."/>
            <person name="Kirkbride R."/>
            <person name="Jenkins J."/>
            <person name="Plott C."/>
            <person name="Lovell J."/>
            <person name="Lin Y.-M."/>
            <person name="Vaughn R."/>
            <person name="Liu B."/>
            <person name="Li W."/>
            <person name="Simpson S."/>
            <person name="Scheffler B."/>
            <person name="Saski C."/>
            <person name="Grover C."/>
            <person name="Hu G."/>
            <person name="Conover J."/>
            <person name="Carlson J."/>
            <person name="Shu S."/>
            <person name="Boston L."/>
            <person name="Williams M."/>
            <person name="Peterson D."/>
            <person name="Mcgee K."/>
            <person name="Jones D."/>
            <person name="Wendel J."/>
            <person name="Stelly D."/>
            <person name="Grimwood J."/>
            <person name="Schmutz J."/>
        </authorList>
    </citation>
    <scope>NUCLEOTIDE SEQUENCE [LARGE SCALE GENOMIC DNA]</scope>
    <source>
        <strain evidence="4">1408120.09</strain>
    </source>
</reference>
<keyword evidence="5" id="KW-1185">Reference proteome</keyword>
<evidence type="ECO:0000313" key="4">
    <source>
        <dbReference type="EMBL" id="TYI86996.1"/>
    </source>
</evidence>
<dbReference type="InterPro" id="IPR025986">
    <property type="entry name" value="RPAP3-like_C"/>
</dbReference>
<feature type="domain" description="RNA-polymerase II-associated protein 3-like C-terminal" evidence="3">
    <location>
        <begin position="157"/>
        <end position="245"/>
    </location>
</feature>
<keyword evidence="1" id="KW-0175">Coiled coil</keyword>
<dbReference type="PANTHER" id="PTHR47329">
    <property type="entry name" value="OS05G0129900 PROTEIN"/>
    <property type="match status" value="1"/>
</dbReference>
<evidence type="ECO:0000259" key="3">
    <source>
        <dbReference type="Pfam" id="PF13877"/>
    </source>
</evidence>
<feature type="signal peptide" evidence="2">
    <location>
        <begin position="1"/>
        <end position="24"/>
    </location>
</feature>
<organism evidence="4 5">
    <name type="scientific">Gossypium mustelinum</name>
    <name type="common">Cotton</name>
    <name type="synonym">Gossypium caicoense</name>
    <dbReference type="NCBI Taxonomy" id="34275"/>
    <lineage>
        <taxon>Eukaryota</taxon>
        <taxon>Viridiplantae</taxon>
        <taxon>Streptophyta</taxon>
        <taxon>Embryophyta</taxon>
        <taxon>Tracheophyta</taxon>
        <taxon>Spermatophyta</taxon>
        <taxon>Magnoliopsida</taxon>
        <taxon>eudicotyledons</taxon>
        <taxon>Gunneridae</taxon>
        <taxon>Pentapetalae</taxon>
        <taxon>rosids</taxon>
        <taxon>malvids</taxon>
        <taxon>Malvales</taxon>
        <taxon>Malvaceae</taxon>
        <taxon>Malvoideae</taxon>
        <taxon>Gossypium</taxon>
    </lineage>
</organism>
<name>A0A5D2VCC2_GOSMU</name>
<evidence type="ECO:0000313" key="5">
    <source>
        <dbReference type="Proteomes" id="UP000323597"/>
    </source>
</evidence>